<gene>
    <name evidence="1" type="ORF">ABXS69_09350</name>
</gene>
<sequence>MLLVHVVGNADLGLGSRADGSERLRRLRDADGPEAARLLGLTDGGEWFADGVLSPLHKELVAVSKLQEAVAVSKLPEAKGEQLRVLVIGAGGGSRSTEETARVVRQALVKAASEPDCLALLNGHRLEVPEALVLSDGLNPSADDHEQLDNAIGGHDGHVALSLAGGASTVLVEVAGVTAATHPDEWSLLLIDRAGDDRRSGIAPRIDMSVTPHEDPLRGWLMGLGLPTVLGAEYERRGEVLPDEFQNAARVVRRAAGGEPEKAGPEDLAVLLWADVARGDLAAGMALRAWLVAEYRRRRCKYLGETGVESDQYPDATLKSGGKPIMIGKAICKLRKRSERQKLTGPDAWLVEQKHLVEMGNEATHELGTATEELREHLPVLLGDRPDWLSWPSGDVCLLSGQGKQPKNGPRRPPIIATMMSNEPNEALRRACAVDSPLTLETLIACSKETRADGRRVADEIIADSFIRHKAWRPVEADGVTVCSYGRPATDNGIVSADAEEGMRRVQSLADEWLGNRPRRPRAIVTTVLGEKPVVIALLRAAQVFGARHGIPVFLMSSVKNDDGTEELQFHQFGLDRDVRAALLTAAEHCLDRLDLLTAARLLALGDPEMGVLAANAIALSDDLLTAVRSQDLDGCASIVLSVMRAVGNRIDDVEPDAQARLATIVGELLSLPPRSRRGDDFREPRVLAHCKPPESGAPADLDFEDAKILLRLLVQVRDEVPLNHGDLGLQDATAHVLGRYAQQVPCTYAQLIDRAVRAVTETHGVAVSDWEERLDELRRNVSERRGDVYGRTR</sequence>
<dbReference type="RefSeq" id="WP_366180390.1">
    <property type="nucleotide sequence ID" value="NZ_CP159989.1"/>
</dbReference>
<name>A0AAU8N191_9ACTO</name>
<accession>A0AAU8N191</accession>
<protein>
    <submittedName>
        <fullName evidence="1">Uncharacterized protein</fullName>
    </submittedName>
</protein>
<proteinExistence type="predicted"/>
<evidence type="ECO:0000313" key="1">
    <source>
        <dbReference type="EMBL" id="XCP82145.1"/>
    </source>
</evidence>
<dbReference type="AlphaFoldDB" id="A0AAU8N191"/>
<reference evidence="1" key="1">
    <citation type="submission" date="2024-05" db="EMBL/GenBank/DDBJ databases">
        <title>Draft genome assemblies of 36 bacteria isolated from hibernating arctic ground squirrels.</title>
        <authorList>
            <person name="McKee H."/>
            <person name="Mullen L."/>
            <person name="Drown D.M."/>
            <person name="Duddleston K.N."/>
        </authorList>
    </citation>
    <scope>NUCLEOTIDE SEQUENCE</scope>
    <source>
        <strain evidence="1">AR004</strain>
    </source>
</reference>
<organism evidence="1">
    <name type="scientific">Actinomyces timonensis</name>
    <dbReference type="NCBI Taxonomy" id="1288391"/>
    <lineage>
        <taxon>Bacteria</taxon>
        <taxon>Bacillati</taxon>
        <taxon>Actinomycetota</taxon>
        <taxon>Actinomycetes</taxon>
        <taxon>Actinomycetales</taxon>
        <taxon>Actinomycetaceae</taxon>
        <taxon>Actinomyces</taxon>
    </lineage>
</organism>
<dbReference type="EMBL" id="CP159989">
    <property type="protein sequence ID" value="XCP82145.1"/>
    <property type="molecule type" value="Genomic_DNA"/>
</dbReference>